<reference evidence="10" key="1">
    <citation type="submission" date="2023-02" db="EMBL/GenBank/DDBJ databases">
        <title>Nocardiopsis ansamitocini NBRC 112285.</title>
        <authorList>
            <person name="Ichikawa N."/>
            <person name="Sato H."/>
            <person name="Tonouchi N."/>
        </authorList>
    </citation>
    <scope>NUCLEOTIDE SEQUENCE</scope>
    <source>
        <strain evidence="10">NBRC 112285</strain>
    </source>
</reference>
<evidence type="ECO:0000313" key="10">
    <source>
        <dbReference type="EMBL" id="GLU46414.1"/>
    </source>
</evidence>
<sequence length="341" mass="38247">MAHTTEVTMTAEPPSGPDRPSRQGRRDRPAQPPLGRRLLRGLPPYALIAPAVIVLGVVLLWPMLQMVWNSLHSYTIRNLMPNAPAPKWNNFAHYQTLLTDPYFWSVLGKTVLICVLMVSGTIILGTLVGLLLHKLPKAFSTFVAVGMMLAWATPAISASLVFRWLFFPERGFANHVLEALPDWLVGTGWLRYNWFLDATSLFTLLVIVVIWQSFPFVAMTVLAGLKSIPSELYEAARMDGASAWRSFWAVTFPMLKPLFSLIIVLQIIWDLRVFTQLYILTGSSFANPDAYLLSYYIYQQGFNASPANFGLGSAIAVVMTALVLCVTVYYLRIMIRQGETR</sequence>
<accession>A0A9W6UHA3</accession>
<organism evidence="10 11">
    <name type="scientific">Nocardiopsis ansamitocini</name>
    <dbReference type="NCBI Taxonomy" id="1670832"/>
    <lineage>
        <taxon>Bacteria</taxon>
        <taxon>Bacillati</taxon>
        <taxon>Actinomycetota</taxon>
        <taxon>Actinomycetes</taxon>
        <taxon>Streptosporangiales</taxon>
        <taxon>Nocardiopsidaceae</taxon>
        <taxon>Nocardiopsis</taxon>
    </lineage>
</organism>
<protein>
    <submittedName>
        <fullName evidence="10">Sugar ABC transporter permease</fullName>
    </submittedName>
</protein>
<evidence type="ECO:0000256" key="6">
    <source>
        <dbReference type="ARBA" id="ARBA00023136"/>
    </source>
</evidence>
<proteinExistence type="inferred from homology"/>
<dbReference type="Pfam" id="PF00528">
    <property type="entry name" value="BPD_transp_1"/>
    <property type="match status" value="1"/>
</dbReference>
<evidence type="ECO:0000256" key="1">
    <source>
        <dbReference type="ARBA" id="ARBA00004651"/>
    </source>
</evidence>
<dbReference type="InterPro" id="IPR035906">
    <property type="entry name" value="MetI-like_sf"/>
</dbReference>
<dbReference type="AlphaFoldDB" id="A0A9W6UHA3"/>
<feature type="transmembrane region" description="Helical" evidence="7">
    <location>
        <begin position="201"/>
        <end position="225"/>
    </location>
</feature>
<feature type="transmembrane region" description="Helical" evidence="7">
    <location>
        <begin position="139"/>
        <end position="166"/>
    </location>
</feature>
<keyword evidence="6 7" id="KW-0472">Membrane</keyword>
<dbReference type="InterPro" id="IPR050809">
    <property type="entry name" value="UgpAE/MalFG_permease"/>
</dbReference>
<dbReference type="Proteomes" id="UP001165092">
    <property type="component" value="Unassembled WGS sequence"/>
</dbReference>
<feature type="domain" description="ABC transmembrane type-1" evidence="9">
    <location>
        <begin position="107"/>
        <end position="330"/>
    </location>
</feature>
<evidence type="ECO:0000256" key="8">
    <source>
        <dbReference type="SAM" id="MobiDB-lite"/>
    </source>
</evidence>
<evidence type="ECO:0000256" key="7">
    <source>
        <dbReference type="RuleBase" id="RU363032"/>
    </source>
</evidence>
<keyword evidence="4 7" id="KW-0812">Transmembrane</keyword>
<keyword evidence="3" id="KW-1003">Cell membrane</keyword>
<keyword evidence="2 7" id="KW-0813">Transport</keyword>
<keyword evidence="11" id="KW-1185">Reference proteome</keyword>
<evidence type="ECO:0000313" key="11">
    <source>
        <dbReference type="Proteomes" id="UP001165092"/>
    </source>
</evidence>
<evidence type="ECO:0000259" key="9">
    <source>
        <dbReference type="PROSITE" id="PS50928"/>
    </source>
</evidence>
<dbReference type="RefSeq" id="WP_285757266.1">
    <property type="nucleotide sequence ID" value="NZ_BSQG01000001.1"/>
</dbReference>
<dbReference type="CDD" id="cd06261">
    <property type="entry name" value="TM_PBP2"/>
    <property type="match status" value="1"/>
</dbReference>
<dbReference type="PROSITE" id="PS50928">
    <property type="entry name" value="ABC_TM1"/>
    <property type="match status" value="1"/>
</dbReference>
<feature type="transmembrane region" description="Helical" evidence="7">
    <location>
        <begin position="246"/>
        <end position="269"/>
    </location>
</feature>
<feature type="transmembrane region" description="Helical" evidence="7">
    <location>
        <begin position="309"/>
        <end position="331"/>
    </location>
</feature>
<gene>
    <name evidence="10" type="ORF">Nans01_07650</name>
</gene>
<comment type="caution">
    <text evidence="10">The sequence shown here is derived from an EMBL/GenBank/DDBJ whole genome shotgun (WGS) entry which is preliminary data.</text>
</comment>
<dbReference type="GO" id="GO:0005886">
    <property type="term" value="C:plasma membrane"/>
    <property type="evidence" value="ECO:0007669"/>
    <property type="project" value="UniProtKB-SubCell"/>
</dbReference>
<keyword evidence="5 7" id="KW-1133">Transmembrane helix</keyword>
<name>A0A9W6UHA3_9ACTN</name>
<comment type="subcellular location">
    <subcellularLocation>
        <location evidence="1 7">Cell membrane</location>
        <topology evidence="1 7">Multi-pass membrane protein</topology>
    </subcellularLocation>
</comment>
<dbReference type="GO" id="GO:0055085">
    <property type="term" value="P:transmembrane transport"/>
    <property type="evidence" value="ECO:0007669"/>
    <property type="project" value="InterPro"/>
</dbReference>
<dbReference type="EMBL" id="BSQG01000001">
    <property type="protein sequence ID" value="GLU46414.1"/>
    <property type="molecule type" value="Genomic_DNA"/>
</dbReference>
<dbReference type="SUPFAM" id="SSF161098">
    <property type="entry name" value="MetI-like"/>
    <property type="match status" value="1"/>
</dbReference>
<feature type="transmembrane region" description="Helical" evidence="7">
    <location>
        <begin position="110"/>
        <end position="132"/>
    </location>
</feature>
<evidence type="ECO:0000256" key="5">
    <source>
        <dbReference type="ARBA" id="ARBA00022989"/>
    </source>
</evidence>
<evidence type="ECO:0000256" key="4">
    <source>
        <dbReference type="ARBA" id="ARBA00022692"/>
    </source>
</evidence>
<evidence type="ECO:0000256" key="3">
    <source>
        <dbReference type="ARBA" id="ARBA00022475"/>
    </source>
</evidence>
<evidence type="ECO:0000256" key="2">
    <source>
        <dbReference type="ARBA" id="ARBA00022448"/>
    </source>
</evidence>
<dbReference type="PANTHER" id="PTHR43227:SF8">
    <property type="entry name" value="DIACETYLCHITOBIOSE UPTAKE SYSTEM PERMEASE PROTEIN DASB"/>
    <property type="match status" value="1"/>
</dbReference>
<dbReference type="Gene3D" id="1.10.3720.10">
    <property type="entry name" value="MetI-like"/>
    <property type="match status" value="1"/>
</dbReference>
<dbReference type="InterPro" id="IPR000515">
    <property type="entry name" value="MetI-like"/>
</dbReference>
<feature type="transmembrane region" description="Helical" evidence="7">
    <location>
        <begin position="45"/>
        <end position="64"/>
    </location>
</feature>
<feature type="region of interest" description="Disordered" evidence="8">
    <location>
        <begin position="1"/>
        <end position="35"/>
    </location>
</feature>
<dbReference type="PANTHER" id="PTHR43227">
    <property type="entry name" value="BLL4140 PROTEIN"/>
    <property type="match status" value="1"/>
</dbReference>
<feature type="compositionally biased region" description="Basic and acidic residues" evidence="8">
    <location>
        <begin position="19"/>
        <end position="29"/>
    </location>
</feature>
<comment type="similarity">
    <text evidence="7">Belongs to the binding-protein-dependent transport system permease family.</text>
</comment>